<evidence type="ECO:0000313" key="8">
    <source>
        <dbReference type="Proteomes" id="UP001549110"/>
    </source>
</evidence>
<dbReference type="InterPro" id="IPR006685">
    <property type="entry name" value="MscS_channel_2nd"/>
</dbReference>
<name>A0ABV2EF99_9CAUL</name>
<feature type="transmembrane region" description="Helical" evidence="5">
    <location>
        <begin position="16"/>
        <end position="41"/>
    </location>
</feature>
<dbReference type="Gene3D" id="1.10.287.1260">
    <property type="match status" value="1"/>
</dbReference>
<evidence type="ECO:0000256" key="2">
    <source>
        <dbReference type="ARBA" id="ARBA00022692"/>
    </source>
</evidence>
<protein>
    <submittedName>
        <fullName evidence="7">Small-conductance mechanosensitive channel</fullName>
    </submittedName>
</protein>
<reference evidence="7 8" key="1">
    <citation type="submission" date="2024-06" db="EMBL/GenBank/DDBJ databases">
        <title>Genomic Encyclopedia of Type Strains, Phase IV (KMG-IV): sequencing the most valuable type-strain genomes for metagenomic binning, comparative biology and taxonomic classification.</title>
        <authorList>
            <person name="Goeker M."/>
        </authorList>
    </citation>
    <scope>NUCLEOTIDE SEQUENCE [LARGE SCALE GENOMIC DNA]</scope>
    <source>
        <strain evidence="7 8">DSM 17809</strain>
    </source>
</reference>
<evidence type="ECO:0000313" key="7">
    <source>
        <dbReference type="EMBL" id="MET3525712.1"/>
    </source>
</evidence>
<evidence type="ECO:0000256" key="4">
    <source>
        <dbReference type="ARBA" id="ARBA00023136"/>
    </source>
</evidence>
<evidence type="ECO:0000256" key="5">
    <source>
        <dbReference type="SAM" id="Phobius"/>
    </source>
</evidence>
<keyword evidence="2 5" id="KW-0812">Transmembrane</keyword>
<dbReference type="SUPFAM" id="SSF50182">
    <property type="entry name" value="Sm-like ribonucleoproteins"/>
    <property type="match status" value="1"/>
</dbReference>
<comment type="caution">
    <text evidence="7">The sequence shown here is derived from an EMBL/GenBank/DDBJ whole genome shotgun (WGS) entry which is preliminary data.</text>
</comment>
<keyword evidence="3 5" id="KW-1133">Transmembrane helix</keyword>
<evidence type="ECO:0000259" key="6">
    <source>
        <dbReference type="Pfam" id="PF00924"/>
    </source>
</evidence>
<evidence type="ECO:0000256" key="1">
    <source>
        <dbReference type="ARBA" id="ARBA00004370"/>
    </source>
</evidence>
<feature type="transmembrane region" description="Helical" evidence="5">
    <location>
        <begin position="166"/>
        <end position="185"/>
    </location>
</feature>
<proteinExistence type="predicted"/>
<dbReference type="EMBL" id="JBEPLU010000001">
    <property type="protein sequence ID" value="MET3525712.1"/>
    <property type="molecule type" value="Genomic_DNA"/>
</dbReference>
<dbReference type="InterPro" id="IPR010920">
    <property type="entry name" value="LSM_dom_sf"/>
</dbReference>
<dbReference type="PANTHER" id="PTHR30566:SF25">
    <property type="entry name" value="INNER MEMBRANE PROTEIN"/>
    <property type="match status" value="1"/>
</dbReference>
<dbReference type="RefSeq" id="WP_331931567.1">
    <property type="nucleotide sequence ID" value="NZ_JBEPLU010000001.1"/>
</dbReference>
<gene>
    <name evidence="7" type="ORF">ABID41_000807</name>
</gene>
<evidence type="ECO:0000256" key="3">
    <source>
        <dbReference type="ARBA" id="ARBA00022989"/>
    </source>
</evidence>
<feature type="domain" description="Mechanosensitive ion channel MscS" evidence="6">
    <location>
        <begin position="189"/>
        <end position="254"/>
    </location>
</feature>
<organism evidence="7 8">
    <name type="scientific">Phenylobacterium koreense</name>
    <dbReference type="NCBI Taxonomy" id="266125"/>
    <lineage>
        <taxon>Bacteria</taxon>
        <taxon>Pseudomonadati</taxon>
        <taxon>Pseudomonadota</taxon>
        <taxon>Alphaproteobacteria</taxon>
        <taxon>Caulobacterales</taxon>
        <taxon>Caulobacteraceae</taxon>
        <taxon>Phenylobacterium</taxon>
    </lineage>
</organism>
<dbReference type="Proteomes" id="UP001549110">
    <property type="component" value="Unassembled WGS sequence"/>
</dbReference>
<feature type="transmembrane region" description="Helical" evidence="5">
    <location>
        <begin position="91"/>
        <end position="111"/>
    </location>
</feature>
<comment type="subcellular location">
    <subcellularLocation>
        <location evidence="1">Membrane</location>
    </subcellularLocation>
</comment>
<feature type="transmembrane region" description="Helical" evidence="5">
    <location>
        <begin position="139"/>
        <end position="160"/>
    </location>
</feature>
<dbReference type="InterPro" id="IPR023408">
    <property type="entry name" value="MscS_beta-dom_sf"/>
</dbReference>
<dbReference type="PANTHER" id="PTHR30566">
    <property type="entry name" value="YNAI-RELATED MECHANOSENSITIVE ION CHANNEL"/>
    <property type="match status" value="1"/>
</dbReference>
<sequence length="358" mass="39688">MTDWIERLAPDWTPTWVISLGVLAIGVLVALTAHQAAVLIVRRAMARGDGFWRQLVTRTRRPTRLAALILGLGAAAPLADLSGEQLAMLGRVLTIGFIVLCGWTAMTALDITAMLHMRRFKVDVEDNLLARKHLTQTRILRRTASVLIVVLTIAFALMTFSGVRQYGVSLLASAGAAGIIAGLALQPFLTNLIAGIQIATTQPIRLDDAVIVEGEWGRVEEITSTYVVVKLWDWRRMVLPLTYFIQQPFQNWTRESASLIGTAMVYVDYSAPIEVLRNKLQEIAAASPLWDRNVVNLAVTDLTERTMQVRCLTSARNAGEAFDLRCEVREKMVAFLQAELPQALPRERFDLRTAEAPA</sequence>
<keyword evidence="4 5" id="KW-0472">Membrane</keyword>
<dbReference type="Gene3D" id="2.30.30.60">
    <property type="match status" value="1"/>
</dbReference>
<keyword evidence="8" id="KW-1185">Reference proteome</keyword>
<accession>A0ABV2EF99</accession>
<dbReference type="Pfam" id="PF00924">
    <property type="entry name" value="MS_channel_2nd"/>
    <property type="match status" value="1"/>
</dbReference>
<feature type="transmembrane region" description="Helical" evidence="5">
    <location>
        <begin position="62"/>
        <end position="79"/>
    </location>
</feature>